<dbReference type="NCBIfam" id="NF008070">
    <property type="entry name" value="PRK10807.1"/>
    <property type="match status" value="1"/>
</dbReference>
<evidence type="ECO:0000256" key="4">
    <source>
        <dbReference type="ARBA" id="ARBA00022692"/>
    </source>
</evidence>
<keyword evidence="5 7" id="KW-1133">Transmembrane helix</keyword>
<dbReference type="InterPro" id="IPR003399">
    <property type="entry name" value="Mce/MlaD"/>
</dbReference>
<dbReference type="InterPro" id="IPR051800">
    <property type="entry name" value="PqiA-PqiB_transport"/>
</dbReference>
<protein>
    <submittedName>
        <fullName evidence="9">Intermembrane transport protein PqiB</fullName>
    </submittedName>
</protein>
<dbReference type="EMBL" id="JBEQCT010000002">
    <property type="protein sequence ID" value="MFM2484467.1"/>
    <property type="molecule type" value="Genomic_DNA"/>
</dbReference>
<sequence length="551" mass="61216">MSDLKPSVQSLRRVRFNSIWLVPIVALVVAGWMLYQNWATQGPLIEIVASNAEGLSVGKTKVKARNVDVGEVTSIHLSKDYNHAIIQVRLDNGTRQMLGDDTKFWVIKPRIGREGISGLGTLLSGAYIEMEPGHQGEKTRFNMLTQAPLSTSEDQGIRLRLRSNGLSKLDVGAPVHFHGYEVGYIEKVGFDLKSADITYRLFIKAPYDELVNSSVQFWLTPGLAIVSSARGVQVKMDSLETLLSGGISFGVTKGHAGKPVPDFTQFNLYGSKEQAENHRYDQFINYVFLFNSNISGLEEGAPVEFRGIRIGTVTQVPYNGISFHRLSTMSNPSIPVLARIEPQRLDSDFQKNISLKDWQELLKSQIKLGLRASLETSNILTGAKIIDIDFVPHAKAPTSETFGGYAAFPTVAGKFNQIQNKLVQILDHLAKAPIQQTMQGVQQTLKQADQSLISLRQSSDQLNQLLKRSTKEQLPTHVRDTLVQINRTLSQYQQQGAMGQSLQQSFKSLQRSLNELQPLLQQLGEHSNALIFDHSRPADKIPPAGHPMESH</sequence>
<feature type="transmembrane region" description="Helical" evidence="7">
    <location>
        <begin position="16"/>
        <end position="35"/>
    </location>
</feature>
<comment type="caution">
    <text evidence="9">The sequence shown here is derived from an EMBL/GenBank/DDBJ whole genome shotgun (WGS) entry which is preliminary data.</text>
</comment>
<feature type="domain" description="Mce/MlaD" evidence="8">
    <location>
        <begin position="42"/>
        <end position="133"/>
    </location>
</feature>
<evidence type="ECO:0000256" key="5">
    <source>
        <dbReference type="ARBA" id="ARBA00022989"/>
    </source>
</evidence>
<evidence type="ECO:0000313" key="9">
    <source>
        <dbReference type="EMBL" id="MFM2484467.1"/>
    </source>
</evidence>
<dbReference type="PANTHER" id="PTHR30462:SF2">
    <property type="entry name" value="INTERMEMBRANE TRANSPORT PROTEIN PQIB"/>
    <property type="match status" value="1"/>
</dbReference>
<comment type="subcellular location">
    <subcellularLocation>
        <location evidence="1">Cell inner membrane</location>
    </subcellularLocation>
</comment>
<organism evidence="9 10">
    <name type="scientific">Celerinatantimonas yamalensis</name>
    <dbReference type="NCBI Taxonomy" id="559956"/>
    <lineage>
        <taxon>Bacteria</taxon>
        <taxon>Pseudomonadati</taxon>
        <taxon>Pseudomonadota</taxon>
        <taxon>Gammaproteobacteria</taxon>
        <taxon>Celerinatantimonadaceae</taxon>
        <taxon>Celerinatantimonas</taxon>
    </lineage>
</organism>
<proteinExistence type="predicted"/>
<keyword evidence="10" id="KW-1185">Reference proteome</keyword>
<accession>A0ABW9G4Q5</accession>
<evidence type="ECO:0000256" key="3">
    <source>
        <dbReference type="ARBA" id="ARBA00022519"/>
    </source>
</evidence>
<keyword evidence="6 7" id="KW-0472">Membrane</keyword>
<evidence type="ECO:0000256" key="2">
    <source>
        <dbReference type="ARBA" id="ARBA00022475"/>
    </source>
</evidence>
<dbReference type="RefSeq" id="WP_408622645.1">
    <property type="nucleotide sequence ID" value="NZ_JBEQCT010000002.1"/>
</dbReference>
<evidence type="ECO:0000256" key="7">
    <source>
        <dbReference type="SAM" id="Phobius"/>
    </source>
</evidence>
<evidence type="ECO:0000256" key="1">
    <source>
        <dbReference type="ARBA" id="ARBA00004533"/>
    </source>
</evidence>
<gene>
    <name evidence="9" type="primary">pqiB</name>
    <name evidence="9" type="ORF">ABUE30_05205</name>
</gene>
<feature type="domain" description="Mce/MlaD" evidence="8">
    <location>
        <begin position="156"/>
        <end position="216"/>
    </location>
</feature>
<keyword evidence="4 7" id="KW-0812">Transmembrane</keyword>
<evidence type="ECO:0000256" key="6">
    <source>
        <dbReference type="ARBA" id="ARBA00023136"/>
    </source>
</evidence>
<keyword evidence="2" id="KW-1003">Cell membrane</keyword>
<dbReference type="Pfam" id="PF02470">
    <property type="entry name" value="MlaD"/>
    <property type="match status" value="3"/>
</dbReference>
<evidence type="ECO:0000259" key="8">
    <source>
        <dbReference type="Pfam" id="PF02470"/>
    </source>
</evidence>
<evidence type="ECO:0000313" key="10">
    <source>
        <dbReference type="Proteomes" id="UP001629953"/>
    </source>
</evidence>
<dbReference type="PANTHER" id="PTHR30462">
    <property type="entry name" value="INTERMEMBRANE TRANSPORT PROTEIN PQIB-RELATED"/>
    <property type="match status" value="1"/>
</dbReference>
<name>A0ABW9G4Q5_9GAMM</name>
<keyword evidence="3" id="KW-0997">Cell inner membrane</keyword>
<reference evidence="9 10" key="1">
    <citation type="journal article" date="2013" name="Int. J. Syst. Evol. Microbiol.">
        <title>Celerinatantimonas yamalensis sp. nov., a cold-adapted diazotrophic bacterium from a cold permafrost brine.</title>
        <authorList>
            <person name="Shcherbakova V."/>
            <person name="Chuvilskaya N."/>
            <person name="Rivkina E."/>
            <person name="Demidov N."/>
            <person name="Uchaeva V."/>
            <person name="Suetin S."/>
            <person name="Suzina N."/>
            <person name="Gilichinsky D."/>
        </authorList>
    </citation>
    <scope>NUCLEOTIDE SEQUENCE [LARGE SCALE GENOMIC DNA]</scope>
    <source>
        <strain evidence="9 10">C7</strain>
    </source>
</reference>
<feature type="domain" description="Mce/MlaD" evidence="8">
    <location>
        <begin position="291"/>
        <end position="390"/>
    </location>
</feature>
<dbReference type="Proteomes" id="UP001629953">
    <property type="component" value="Unassembled WGS sequence"/>
</dbReference>